<keyword evidence="2" id="KW-1133">Transmembrane helix</keyword>
<protein>
    <submittedName>
        <fullName evidence="4">Uncharacterized protein</fullName>
    </submittedName>
</protein>
<sequence length="112" mass="12230">MAKFLFLCFILGNLLMDLTMAFEKNPQTMVVKSSCEAASIRKVGKQNSVSSPSMEPTESSEEEREIGSHHSVDKSIAGGGVILGGLATTFFLSVFCYIRATARHNKIEETQP</sequence>
<gene>
    <name evidence="4" type="ORF">G2W53_002344</name>
</gene>
<organism evidence="4 5">
    <name type="scientific">Senna tora</name>
    <dbReference type="NCBI Taxonomy" id="362788"/>
    <lineage>
        <taxon>Eukaryota</taxon>
        <taxon>Viridiplantae</taxon>
        <taxon>Streptophyta</taxon>
        <taxon>Embryophyta</taxon>
        <taxon>Tracheophyta</taxon>
        <taxon>Spermatophyta</taxon>
        <taxon>Magnoliopsida</taxon>
        <taxon>eudicotyledons</taxon>
        <taxon>Gunneridae</taxon>
        <taxon>Pentapetalae</taxon>
        <taxon>rosids</taxon>
        <taxon>fabids</taxon>
        <taxon>Fabales</taxon>
        <taxon>Fabaceae</taxon>
        <taxon>Caesalpinioideae</taxon>
        <taxon>Cassia clade</taxon>
        <taxon>Senna</taxon>
    </lineage>
</organism>
<feature type="signal peptide" evidence="3">
    <location>
        <begin position="1"/>
        <end position="21"/>
    </location>
</feature>
<comment type="caution">
    <text evidence="4">The sequence shown here is derived from an EMBL/GenBank/DDBJ whole genome shotgun (WGS) entry which is preliminary data.</text>
</comment>
<feature type="chain" id="PRO_5032941545" evidence="3">
    <location>
        <begin position="22"/>
        <end position="112"/>
    </location>
</feature>
<dbReference type="Proteomes" id="UP000634136">
    <property type="component" value="Unassembled WGS sequence"/>
</dbReference>
<evidence type="ECO:0000313" key="4">
    <source>
        <dbReference type="EMBL" id="KAF7845439.1"/>
    </source>
</evidence>
<feature type="compositionally biased region" description="Low complexity" evidence="1">
    <location>
        <begin position="48"/>
        <end position="57"/>
    </location>
</feature>
<proteinExistence type="predicted"/>
<feature type="transmembrane region" description="Helical" evidence="2">
    <location>
        <begin position="76"/>
        <end position="98"/>
    </location>
</feature>
<keyword evidence="2" id="KW-0472">Membrane</keyword>
<dbReference type="PANTHER" id="PTHR34558:SF9">
    <property type="entry name" value="F3L24.15 PROTEIN"/>
    <property type="match status" value="1"/>
</dbReference>
<reference evidence="4" key="1">
    <citation type="submission" date="2020-09" db="EMBL/GenBank/DDBJ databases">
        <title>Genome-Enabled Discovery of Anthraquinone Biosynthesis in Senna tora.</title>
        <authorList>
            <person name="Kang S.-H."/>
            <person name="Pandey R.P."/>
            <person name="Lee C.-M."/>
            <person name="Sim J.-S."/>
            <person name="Jeong J.-T."/>
            <person name="Choi B.-S."/>
            <person name="Jung M."/>
            <person name="Ginzburg D."/>
            <person name="Zhao K."/>
            <person name="Won S.Y."/>
            <person name="Oh T.-J."/>
            <person name="Yu Y."/>
            <person name="Kim N.-H."/>
            <person name="Lee O.R."/>
            <person name="Lee T.-H."/>
            <person name="Bashyal P."/>
            <person name="Kim T.-S."/>
            <person name="Lee W.-H."/>
            <person name="Kawkins C."/>
            <person name="Kim C.-K."/>
            <person name="Kim J.S."/>
            <person name="Ahn B.O."/>
            <person name="Rhee S.Y."/>
            <person name="Sohng J.K."/>
        </authorList>
    </citation>
    <scope>NUCLEOTIDE SEQUENCE</scope>
    <source>
        <tissue evidence="4">Leaf</tissue>
    </source>
</reference>
<evidence type="ECO:0000256" key="3">
    <source>
        <dbReference type="SAM" id="SignalP"/>
    </source>
</evidence>
<keyword evidence="5" id="KW-1185">Reference proteome</keyword>
<dbReference type="AlphaFoldDB" id="A0A834XHN8"/>
<name>A0A834XHN8_9FABA</name>
<evidence type="ECO:0000256" key="1">
    <source>
        <dbReference type="SAM" id="MobiDB-lite"/>
    </source>
</evidence>
<feature type="region of interest" description="Disordered" evidence="1">
    <location>
        <begin position="40"/>
        <end position="71"/>
    </location>
</feature>
<accession>A0A834XHN8</accession>
<keyword evidence="2" id="KW-0812">Transmembrane</keyword>
<dbReference type="PANTHER" id="PTHR34558">
    <property type="entry name" value="EXPRESSED PROTEIN"/>
    <property type="match status" value="1"/>
</dbReference>
<dbReference type="OrthoDB" id="686454at2759"/>
<keyword evidence="3" id="KW-0732">Signal</keyword>
<dbReference type="EMBL" id="JAAIUW010000001">
    <property type="protein sequence ID" value="KAF7845439.1"/>
    <property type="molecule type" value="Genomic_DNA"/>
</dbReference>
<evidence type="ECO:0000313" key="5">
    <source>
        <dbReference type="Proteomes" id="UP000634136"/>
    </source>
</evidence>
<evidence type="ECO:0000256" key="2">
    <source>
        <dbReference type="SAM" id="Phobius"/>
    </source>
</evidence>